<dbReference type="SUPFAM" id="SSF52833">
    <property type="entry name" value="Thioredoxin-like"/>
    <property type="match status" value="1"/>
</dbReference>
<comment type="caution">
    <text evidence="2">The sequence shown here is derived from an EMBL/GenBank/DDBJ whole genome shotgun (WGS) entry which is preliminary data.</text>
</comment>
<dbReference type="Pfam" id="PF11551">
    <property type="entry name" value="Omp28"/>
    <property type="match status" value="1"/>
</dbReference>
<keyword evidence="1" id="KW-0472">Membrane</keyword>
<feature type="transmembrane region" description="Helical" evidence="1">
    <location>
        <begin position="21"/>
        <end position="41"/>
    </location>
</feature>
<dbReference type="EMBL" id="DSUT01000092">
    <property type="protein sequence ID" value="HGK28206.1"/>
    <property type="molecule type" value="Genomic_DNA"/>
</dbReference>
<dbReference type="InterPro" id="IPR021615">
    <property type="entry name" value="Omp28"/>
</dbReference>
<organism evidence="2">
    <name type="scientific">candidate division WOR-3 bacterium</name>
    <dbReference type="NCBI Taxonomy" id="2052148"/>
    <lineage>
        <taxon>Bacteria</taxon>
        <taxon>Bacteria division WOR-3</taxon>
    </lineage>
</organism>
<dbReference type="AlphaFoldDB" id="A0A7C4CAZ4"/>
<evidence type="ECO:0000256" key="1">
    <source>
        <dbReference type="SAM" id="Phobius"/>
    </source>
</evidence>
<name>A0A7C4CAZ4_UNCW3</name>
<dbReference type="Pfam" id="PF20773">
    <property type="entry name" value="InhA-like_MAM"/>
    <property type="match status" value="1"/>
</dbReference>
<keyword evidence="1" id="KW-0812">Transmembrane</keyword>
<reference evidence="2" key="1">
    <citation type="journal article" date="2020" name="mSystems">
        <title>Genome- and Community-Level Interaction Insights into Carbon Utilization and Element Cycling Functions of Hydrothermarchaeota in Hydrothermal Sediment.</title>
        <authorList>
            <person name="Zhou Z."/>
            <person name="Liu Y."/>
            <person name="Xu W."/>
            <person name="Pan J."/>
            <person name="Luo Z.H."/>
            <person name="Li M."/>
        </authorList>
    </citation>
    <scope>NUCLEOTIDE SEQUENCE [LARGE SCALE GENOMIC DNA]</scope>
    <source>
        <strain evidence="2">SpSt-488</strain>
    </source>
</reference>
<sequence length="620" mass="68208">MSAMHGFPVGQTQLKVMEENAGMKWLMVMVTILLAPFALFASQRVMVIEDFTATWCTYCPGAARGAEELKFRAFDSVVVIGYHSSTSDPFYTSTAAARRSYYAVSGYPTVRLDGSYSVVGGLHTGTMYPTYRGYFDTRKTQPSPLEIRLDVSYDSIARNGTLTIVVRNTSGSSVSAQLHTALIESHIYYPWQGMDSLQDVERTMLPSASGEAIAVPAGDSVVKARSFTINAAWVAKNCEFVVFCQNNSTKEIYQGALTAVMPKPTIEFVGYAPVFPVPGGTFNLTVGLRNIGTADASGATAVLSTSDPNITVTGPSASFGAIAVGEDGYTTTPFVIQVTNGCPDPHLAMMRMVVTGTNMSIDTVEFPLNIATNTGFLDNMEFGEHGWTHGGIRDYWHLSTYRSQSPVHSWYCGVDGNHQYTNENDARLMTPFFTVGESTRMTFRHYYDTEAGYDFCLLELNNGSPFWRALDMWDGNSGGWQQEQYNLGAFRGQTVQLRFRFISDYNVVGEGWYIDDFWCSPLTGIGESPAALALNVSTSRNPVRDATEFSYSLPSGARGSVVVYDATGRLVRRLASGLSASGRVRWDLRDDDRRRIGNGTYFVRLVCDRAVRTVSFTVVD</sequence>
<dbReference type="InterPro" id="IPR036249">
    <property type="entry name" value="Thioredoxin-like_sf"/>
</dbReference>
<proteinExistence type="predicted"/>
<dbReference type="InterPro" id="IPR013320">
    <property type="entry name" value="ConA-like_dom_sf"/>
</dbReference>
<gene>
    <name evidence="2" type="ORF">ENS41_04550</name>
</gene>
<accession>A0A7C4CAZ4</accession>
<dbReference type="Gene3D" id="2.60.40.10">
    <property type="entry name" value="Immunoglobulins"/>
    <property type="match status" value="1"/>
</dbReference>
<protein>
    <submittedName>
        <fullName evidence="2">Omp28-related outer membrane protein</fullName>
    </submittedName>
</protein>
<dbReference type="SUPFAM" id="SSF49899">
    <property type="entry name" value="Concanavalin A-like lectins/glucanases"/>
    <property type="match status" value="1"/>
</dbReference>
<dbReference type="Gene3D" id="2.60.40.4070">
    <property type="match status" value="1"/>
</dbReference>
<dbReference type="Gene3D" id="3.40.30.10">
    <property type="entry name" value="Glutaredoxin"/>
    <property type="match status" value="1"/>
</dbReference>
<evidence type="ECO:0000313" key="2">
    <source>
        <dbReference type="EMBL" id="HGK28206.1"/>
    </source>
</evidence>
<dbReference type="InterPro" id="IPR013783">
    <property type="entry name" value="Ig-like_fold"/>
</dbReference>
<keyword evidence="1" id="KW-1133">Transmembrane helix</keyword>